<dbReference type="RefSeq" id="WP_289166810.1">
    <property type="nucleotide sequence ID" value="NZ_JASZZN010000027.1"/>
</dbReference>
<dbReference type="InterPro" id="IPR002509">
    <property type="entry name" value="NODB_dom"/>
</dbReference>
<dbReference type="SUPFAM" id="SSF88713">
    <property type="entry name" value="Glycoside hydrolase/deacetylase"/>
    <property type="match status" value="1"/>
</dbReference>
<dbReference type="EC" id="3.-.-.-" evidence="4"/>
<proteinExistence type="predicted"/>
<evidence type="ECO:0000313" key="5">
    <source>
        <dbReference type="Proteomes" id="UP001239462"/>
    </source>
</evidence>
<dbReference type="GO" id="GO:0016787">
    <property type="term" value="F:hydrolase activity"/>
    <property type="evidence" value="ECO:0007669"/>
    <property type="project" value="UniProtKB-KW"/>
</dbReference>
<keyword evidence="4" id="KW-0378">Hydrolase</keyword>
<dbReference type="Gene3D" id="3.20.20.370">
    <property type="entry name" value="Glycoside hydrolase/deacetylase"/>
    <property type="match status" value="1"/>
</dbReference>
<evidence type="ECO:0000259" key="3">
    <source>
        <dbReference type="PROSITE" id="PS51677"/>
    </source>
</evidence>
<dbReference type="InterPro" id="IPR051398">
    <property type="entry name" value="Polysacch_Deacetylase"/>
</dbReference>
<dbReference type="EMBL" id="JASZZN010000027">
    <property type="protein sequence ID" value="MDM4018838.1"/>
    <property type="molecule type" value="Genomic_DNA"/>
</dbReference>
<dbReference type="Pfam" id="PF01522">
    <property type="entry name" value="Polysacc_deac_1"/>
    <property type="match status" value="1"/>
</dbReference>
<evidence type="ECO:0000256" key="2">
    <source>
        <dbReference type="ARBA" id="ARBA00022729"/>
    </source>
</evidence>
<keyword evidence="2" id="KW-0732">Signal</keyword>
<gene>
    <name evidence="4" type="ORF">QTN89_25515</name>
</gene>
<dbReference type="PANTHER" id="PTHR34216">
    <property type="match status" value="1"/>
</dbReference>
<dbReference type="PROSITE" id="PS51677">
    <property type="entry name" value="NODB"/>
    <property type="match status" value="1"/>
</dbReference>
<dbReference type="Proteomes" id="UP001239462">
    <property type="component" value="Unassembled WGS sequence"/>
</dbReference>
<protein>
    <submittedName>
        <fullName evidence="4">Polysaccharide deacetylase family protein</fullName>
        <ecNumber evidence="4">3.-.-.-</ecNumber>
    </submittedName>
</protein>
<sequence length="262" mass="29700">MNRFLLYYHELDTHASPSQLGGPAERGLVVDADRFEQHLDAITASNRKVVSIDDALTTPTPEVDQVVITFDDGFASDYHLAMPRLVKRGMTATSYVIAGKIGVDPNYMNVDQIREMHASGMTIGSHTMSHPWLTLVDSRQVRLELLDSKHLLEDYLGVSIDHFCLPGGHYNERIIDVALEVGYRSIASCEIGPLREEDGKLLPRFEVRRDLSPDALVDTFRESTWTRLRRLEARKAKLRHLLGLRAYSALRSFAHRYVSLVR</sequence>
<evidence type="ECO:0000256" key="1">
    <source>
        <dbReference type="ARBA" id="ARBA00004613"/>
    </source>
</evidence>
<comment type="subcellular location">
    <subcellularLocation>
        <location evidence="1">Secreted</location>
    </subcellularLocation>
</comment>
<accession>A0ABT7PQQ9</accession>
<feature type="domain" description="NodB homology" evidence="3">
    <location>
        <begin position="64"/>
        <end position="262"/>
    </location>
</feature>
<name>A0ABT7PQQ9_9BACT</name>
<reference evidence="4 5" key="1">
    <citation type="submission" date="2023-06" db="EMBL/GenBank/DDBJ databases">
        <title>Roseiconus lacunae JC819 isolated from Gulf of Mannar region, Tamil Nadu.</title>
        <authorList>
            <person name="Pk S."/>
            <person name="Ch S."/>
            <person name="Ch V.R."/>
        </authorList>
    </citation>
    <scope>NUCLEOTIDE SEQUENCE [LARGE SCALE GENOMIC DNA]</scope>
    <source>
        <strain evidence="4 5">JC819</strain>
    </source>
</reference>
<organism evidence="4 5">
    <name type="scientific">Roseiconus lacunae</name>
    <dbReference type="NCBI Taxonomy" id="2605694"/>
    <lineage>
        <taxon>Bacteria</taxon>
        <taxon>Pseudomonadati</taxon>
        <taxon>Planctomycetota</taxon>
        <taxon>Planctomycetia</taxon>
        <taxon>Pirellulales</taxon>
        <taxon>Pirellulaceae</taxon>
        <taxon>Roseiconus</taxon>
    </lineage>
</organism>
<dbReference type="PANTHER" id="PTHR34216:SF3">
    <property type="entry name" value="POLY-BETA-1,6-N-ACETYL-D-GLUCOSAMINE N-DEACETYLASE"/>
    <property type="match status" value="1"/>
</dbReference>
<evidence type="ECO:0000313" key="4">
    <source>
        <dbReference type="EMBL" id="MDM4018838.1"/>
    </source>
</evidence>
<comment type="caution">
    <text evidence="4">The sequence shown here is derived from an EMBL/GenBank/DDBJ whole genome shotgun (WGS) entry which is preliminary data.</text>
</comment>
<dbReference type="CDD" id="cd10918">
    <property type="entry name" value="CE4_NodB_like_5s_6s"/>
    <property type="match status" value="1"/>
</dbReference>
<dbReference type="InterPro" id="IPR011330">
    <property type="entry name" value="Glyco_hydro/deAcase_b/a-brl"/>
</dbReference>
<keyword evidence="5" id="KW-1185">Reference proteome</keyword>